<gene>
    <name evidence="1" type="ORF">SAMN05216215_10061</name>
    <name evidence="2" type="ORF">SAMN05216215_10151</name>
    <name evidence="3" type="ORF">SAMN05216215_10801</name>
    <name evidence="4" type="ORF">SAMN05216215_109916</name>
</gene>
<name>A0A1H3U0S4_9PSEU</name>
<proteinExistence type="predicted"/>
<keyword evidence="5" id="KW-1185">Reference proteome</keyword>
<organism evidence="4 5">
    <name type="scientific">Saccharopolyspora shandongensis</name>
    <dbReference type="NCBI Taxonomy" id="418495"/>
    <lineage>
        <taxon>Bacteria</taxon>
        <taxon>Bacillati</taxon>
        <taxon>Actinomycetota</taxon>
        <taxon>Actinomycetes</taxon>
        <taxon>Pseudonocardiales</taxon>
        <taxon>Pseudonocardiaceae</taxon>
        <taxon>Saccharopolyspora</taxon>
    </lineage>
</organism>
<dbReference type="EMBL" id="FNOK01000099">
    <property type="protein sequence ID" value="SDZ55958.1"/>
    <property type="molecule type" value="Genomic_DNA"/>
</dbReference>
<dbReference type="EMBL" id="FNOK01000015">
    <property type="protein sequence ID" value="SDX77715.1"/>
    <property type="molecule type" value="Genomic_DNA"/>
</dbReference>
<reference evidence="5" key="1">
    <citation type="submission" date="2016-10" db="EMBL/GenBank/DDBJ databases">
        <authorList>
            <person name="Varghese N."/>
            <person name="Submissions S."/>
        </authorList>
    </citation>
    <scope>NUCLEOTIDE SEQUENCE [LARGE SCALE GENOMIC DNA]</scope>
    <source>
        <strain evidence="5">CGMCC 4.3530</strain>
    </source>
</reference>
<evidence type="ECO:0000313" key="3">
    <source>
        <dbReference type="EMBL" id="SDZ48219.1"/>
    </source>
</evidence>
<reference evidence="4" key="2">
    <citation type="submission" date="2016-10" db="EMBL/GenBank/DDBJ databases">
        <authorList>
            <person name="de Groot N.N."/>
        </authorList>
    </citation>
    <scope>NUCLEOTIDE SEQUENCE [LARGE SCALE GENOMIC DNA]</scope>
    <source>
        <strain evidence="4">CGMCC 4.3530</strain>
    </source>
</reference>
<protein>
    <submittedName>
        <fullName evidence="4">Uncharacterized protein</fullName>
    </submittedName>
</protein>
<dbReference type="EMBL" id="FNOK01000006">
    <property type="protein sequence ID" value="SDW89245.1"/>
    <property type="molecule type" value="Genomic_DNA"/>
</dbReference>
<dbReference type="EMBL" id="FNOK01000080">
    <property type="protein sequence ID" value="SDZ48219.1"/>
    <property type="molecule type" value="Genomic_DNA"/>
</dbReference>
<evidence type="ECO:0000313" key="1">
    <source>
        <dbReference type="EMBL" id="SDW89245.1"/>
    </source>
</evidence>
<accession>A0A1H3U0S4</accession>
<dbReference type="Proteomes" id="UP000199529">
    <property type="component" value="Unassembled WGS sequence"/>
</dbReference>
<sequence>MSSDFGVFLGLDVGKGEHHAVGVAPD</sequence>
<feature type="non-terminal residue" evidence="4">
    <location>
        <position position="26"/>
    </location>
</feature>
<evidence type="ECO:0000313" key="4">
    <source>
        <dbReference type="EMBL" id="SDZ55958.1"/>
    </source>
</evidence>
<evidence type="ECO:0000313" key="5">
    <source>
        <dbReference type="Proteomes" id="UP000199529"/>
    </source>
</evidence>
<evidence type="ECO:0000313" key="2">
    <source>
        <dbReference type="EMBL" id="SDX77715.1"/>
    </source>
</evidence>
<dbReference type="AlphaFoldDB" id="A0A1H3U0S4"/>